<protein>
    <recommendedName>
        <fullName evidence="3">C1q domain-containing protein</fullName>
    </recommendedName>
</protein>
<dbReference type="EMBL" id="UYJE01003601">
    <property type="protein sequence ID" value="VDI20732.1"/>
    <property type="molecule type" value="Genomic_DNA"/>
</dbReference>
<feature type="domain" description="C1q" evidence="3">
    <location>
        <begin position="179"/>
        <end position="261"/>
    </location>
</feature>
<feature type="region of interest" description="Disordered" evidence="1">
    <location>
        <begin position="137"/>
        <end position="156"/>
    </location>
</feature>
<dbReference type="OrthoDB" id="6154955at2759"/>
<dbReference type="SUPFAM" id="SSF49842">
    <property type="entry name" value="TNF-like"/>
    <property type="match status" value="1"/>
</dbReference>
<dbReference type="AlphaFoldDB" id="A0A8B6DKW9"/>
<gene>
    <name evidence="4" type="ORF">MGAL_10B044919</name>
</gene>
<feature type="chain" id="PRO_5032442258" description="C1q domain-containing protein" evidence="2">
    <location>
        <begin position="26"/>
        <end position="261"/>
    </location>
</feature>
<keyword evidence="5" id="KW-1185">Reference proteome</keyword>
<dbReference type="Proteomes" id="UP000596742">
    <property type="component" value="Unassembled WGS sequence"/>
</dbReference>
<organism evidence="4 5">
    <name type="scientific">Mytilus galloprovincialis</name>
    <name type="common">Mediterranean mussel</name>
    <dbReference type="NCBI Taxonomy" id="29158"/>
    <lineage>
        <taxon>Eukaryota</taxon>
        <taxon>Metazoa</taxon>
        <taxon>Spiralia</taxon>
        <taxon>Lophotrochozoa</taxon>
        <taxon>Mollusca</taxon>
        <taxon>Bivalvia</taxon>
        <taxon>Autobranchia</taxon>
        <taxon>Pteriomorphia</taxon>
        <taxon>Mytilida</taxon>
        <taxon>Mytiloidea</taxon>
        <taxon>Mytilidae</taxon>
        <taxon>Mytilinae</taxon>
        <taxon>Mytilus</taxon>
    </lineage>
</organism>
<evidence type="ECO:0000313" key="5">
    <source>
        <dbReference type="Proteomes" id="UP000596742"/>
    </source>
</evidence>
<keyword evidence="2" id="KW-0732">Signal</keyword>
<dbReference type="InterPro" id="IPR008983">
    <property type="entry name" value="Tumour_necrosis_fac-like_dom"/>
</dbReference>
<dbReference type="Gene3D" id="2.60.120.40">
    <property type="match status" value="1"/>
</dbReference>
<evidence type="ECO:0000259" key="3">
    <source>
        <dbReference type="PROSITE" id="PS50871"/>
    </source>
</evidence>
<evidence type="ECO:0000313" key="4">
    <source>
        <dbReference type="EMBL" id="VDI20732.1"/>
    </source>
</evidence>
<accession>A0A8B6DKW9</accession>
<feature type="signal peptide" evidence="2">
    <location>
        <begin position="1"/>
        <end position="25"/>
    </location>
</feature>
<evidence type="ECO:0000256" key="2">
    <source>
        <dbReference type="SAM" id="SignalP"/>
    </source>
</evidence>
<dbReference type="Pfam" id="PF00386">
    <property type="entry name" value="C1q"/>
    <property type="match status" value="1"/>
</dbReference>
<sequence length="261" mass="29659">MAVSKELFVIVLVYGLYGINHCTHAEEAQSFADMKKVIDILLNNVNQLKIANGKTDYENRQLRLKMHVVEFKQNRIFNELHEVRRINRQLYKEVKKLTFANRTAIPEVQSYSSDYNVTSKYQQTQGKEEIIRIYQTDKHQKGSPPISEKENYTGRKGIRKTGGMDNADIVSKRLLLNSPSTNIVAFSAILDHTVTLGPLQVVKYNKILTNIGNTYDPHHGHAIVRTKGIYLVSVTGMNDGAKAVNLELVRNDDLIGSLFNR</sequence>
<evidence type="ECO:0000256" key="1">
    <source>
        <dbReference type="SAM" id="MobiDB-lite"/>
    </source>
</evidence>
<reference evidence="4" key="1">
    <citation type="submission" date="2018-11" db="EMBL/GenBank/DDBJ databases">
        <authorList>
            <person name="Alioto T."/>
            <person name="Alioto T."/>
        </authorList>
    </citation>
    <scope>NUCLEOTIDE SEQUENCE</scope>
</reference>
<dbReference type="PROSITE" id="PS50871">
    <property type="entry name" value="C1Q"/>
    <property type="match status" value="1"/>
</dbReference>
<proteinExistence type="predicted"/>
<comment type="caution">
    <text evidence="4">The sequence shown here is derived from an EMBL/GenBank/DDBJ whole genome shotgun (WGS) entry which is preliminary data.</text>
</comment>
<name>A0A8B6DKW9_MYTGA</name>
<dbReference type="InterPro" id="IPR001073">
    <property type="entry name" value="C1q_dom"/>
</dbReference>